<protein>
    <submittedName>
        <fullName evidence="2">Uncharacterized protein</fullName>
    </submittedName>
</protein>
<evidence type="ECO:0000313" key="2">
    <source>
        <dbReference type="EMBL" id="CAE0830805.1"/>
    </source>
</evidence>
<feature type="region of interest" description="Disordered" evidence="1">
    <location>
        <begin position="1"/>
        <end position="66"/>
    </location>
</feature>
<dbReference type="EMBL" id="HBJA01122231">
    <property type="protein sequence ID" value="CAE0830805.1"/>
    <property type="molecule type" value="Transcribed_RNA"/>
</dbReference>
<name>A0A7S4GAS9_9EUGL</name>
<sequence>MRKTKQRQRRARVMKRNSVPARQEGANALVNMKDSMQSPKETARAQRKVKNNVPRNMECPKPSDSVVASVSAVDGWQQAREEYSRSPSNEPLLIAQPEVVAWGPLWIKGGVC</sequence>
<organism evidence="2">
    <name type="scientific">Eutreptiella gymnastica</name>
    <dbReference type="NCBI Taxonomy" id="73025"/>
    <lineage>
        <taxon>Eukaryota</taxon>
        <taxon>Discoba</taxon>
        <taxon>Euglenozoa</taxon>
        <taxon>Euglenida</taxon>
        <taxon>Spirocuta</taxon>
        <taxon>Euglenophyceae</taxon>
        <taxon>Eutreptiales</taxon>
        <taxon>Eutreptiaceae</taxon>
        <taxon>Eutreptiella</taxon>
    </lineage>
</organism>
<gene>
    <name evidence="2" type="ORF">EGYM00163_LOCUS42086</name>
</gene>
<reference evidence="2" key="1">
    <citation type="submission" date="2021-01" db="EMBL/GenBank/DDBJ databases">
        <authorList>
            <person name="Corre E."/>
            <person name="Pelletier E."/>
            <person name="Niang G."/>
            <person name="Scheremetjew M."/>
            <person name="Finn R."/>
            <person name="Kale V."/>
            <person name="Holt S."/>
            <person name="Cochrane G."/>
            <person name="Meng A."/>
            <person name="Brown T."/>
            <person name="Cohen L."/>
        </authorList>
    </citation>
    <scope>NUCLEOTIDE SEQUENCE</scope>
    <source>
        <strain evidence="2">CCMP1594</strain>
    </source>
</reference>
<accession>A0A7S4GAS9</accession>
<dbReference type="AlphaFoldDB" id="A0A7S4GAS9"/>
<feature type="compositionally biased region" description="Basic residues" evidence="1">
    <location>
        <begin position="1"/>
        <end position="15"/>
    </location>
</feature>
<evidence type="ECO:0000256" key="1">
    <source>
        <dbReference type="SAM" id="MobiDB-lite"/>
    </source>
</evidence>
<proteinExistence type="predicted"/>